<keyword evidence="4" id="KW-1185">Reference proteome</keyword>
<feature type="compositionally biased region" description="Acidic residues" evidence="1">
    <location>
        <begin position="90"/>
        <end position="100"/>
    </location>
</feature>
<evidence type="ECO:0000313" key="4">
    <source>
        <dbReference type="Proteomes" id="UP000663832"/>
    </source>
</evidence>
<comment type="caution">
    <text evidence="3">The sequence shown here is derived from an EMBL/GenBank/DDBJ whole genome shotgun (WGS) entry which is preliminary data.</text>
</comment>
<evidence type="ECO:0000313" key="2">
    <source>
        <dbReference type="EMBL" id="CAF1351644.1"/>
    </source>
</evidence>
<evidence type="ECO:0000256" key="1">
    <source>
        <dbReference type="SAM" id="MobiDB-lite"/>
    </source>
</evidence>
<protein>
    <submittedName>
        <fullName evidence="3">Uncharacterized protein</fullName>
    </submittedName>
</protein>
<dbReference type="AlphaFoldDB" id="A0A815WUN8"/>
<name>A0A815WUN8_9BILA</name>
<sequence>MQKSKKSSSDLSSISSLLSSNEQKIPISVQKSPSKTSTTSDYEYKGRLVTYERPVRQKSKLSSSNSNSSFVFPSRINKHSRLMHSKTSDTFDDEETEDTTDLTRPVGRVQISDRHVREIYRVPTPPPEFKQVFYRARSPEPKIIERIYVKRPAPTIIEKVIQVPPETVQIINKEKQLPQLKPTFRTRYVYLKPEDEYQVEERVEVKQEPQQEVTVTTTEQQVPATYVYSQTTGCCPSFIAINSQPCLNPQPGCYAYRQPYTFFRGYSQF</sequence>
<feature type="compositionally biased region" description="Low complexity" evidence="1">
    <location>
        <begin position="9"/>
        <end position="20"/>
    </location>
</feature>
<dbReference type="OrthoDB" id="10056299at2759"/>
<proteinExistence type="predicted"/>
<dbReference type="EMBL" id="CAJNOM010000716">
    <property type="protein sequence ID" value="CAF1548830.1"/>
    <property type="molecule type" value="Genomic_DNA"/>
</dbReference>
<dbReference type="EMBL" id="CAJNOI010000832">
    <property type="protein sequence ID" value="CAF1351644.1"/>
    <property type="molecule type" value="Genomic_DNA"/>
</dbReference>
<feature type="region of interest" description="Disordered" evidence="1">
    <location>
        <begin position="81"/>
        <end position="104"/>
    </location>
</feature>
<dbReference type="Proteomes" id="UP000663832">
    <property type="component" value="Unassembled WGS sequence"/>
</dbReference>
<feature type="compositionally biased region" description="Polar residues" evidence="1">
    <location>
        <begin position="29"/>
        <end position="41"/>
    </location>
</feature>
<accession>A0A815WUN8</accession>
<dbReference type="Proteomes" id="UP000663877">
    <property type="component" value="Unassembled WGS sequence"/>
</dbReference>
<gene>
    <name evidence="2" type="ORF">BJG266_LOCUS34987</name>
    <name evidence="3" type="ORF">QVE165_LOCUS46908</name>
</gene>
<evidence type="ECO:0000313" key="3">
    <source>
        <dbReference type="EMBL" id="CAF1548830.1"/>
    </source>
</evidence>
<feature type="region of interest" description="Disordered" evidence="1">
    <location>
        <begin position="1"/>
        <end position="49"/>
    </location>
</feature>
<organism evidence="3 4">
    <name type="scientific">Adineta steineri</name>
    <dbReference type="NCBI Taxonomy" id="433720"/>
    <lineage>
        <taxon>Eukaryota</taxon>
        <taxon>Metazoa</taxon>
        <taxon>Spiralia</taxon>
        <taxon>Gnathifera</taxon>
        <taxon>Rotifera</taxon>
        <taxon>Eurotatoria</taxon>
        <taxon>Bdelloidea</taxon>
        <taxon>Adinetida</taxon>
        <taxon>Adinetidae</taxon>
        <taxon>Adineta</taxon>
    </lineage>
</organism>
<reference evidence="3" key="1">
    <citation type="submission" date="2021-02" db="EMBL/GenBank/DDBJ databases">
        <authorList>
            <person name="Nowell W R."/>
        </authorList>
    </citation>
    <scope>NUCLEOTIDE SEQUENCE</scope>
</reference>